<dbReference type="InterPro" id="IPR027939">
    <property type="entry name" value="NMT1/THI5"/>
</dbReference>
<dbReference type="Proteomes" id="UP001596104">
    <property type="component" value="Unassembled WGS sequence"/>
</dbReference>
<comment type="caution">
    <text evidence="3">The sequence shown here is derived from an EMBL/GenBank/DDBJ whole genome shotgun (WGS) entry which is preliminary data.</text>
</comment>
<evidence type="ECO:0000313" key="4">
    <source>
        <dbReference type="Proteomes" id="UP001596104"/>
    </source>
</evidence>
<dbReference type="Gene3D" id="3.40.190.10">
    <property type="entry name" value="Periplasmic binding protein-like II"/>
    <property type="match status" value="2"/>
</dbReference>
<dbReference type="PANTHER" id="PTHR31528:SF15">
    <property type="entry name" value="RIBOFLAVIN-BINDING PROTEIN RIBY"/>
    <property type="match status" value="1"/>
</dbReference>
<protein>
    <submittedName>
        <fullName evidence="3">ABC transporter substrate-binding protein</fullName>
    </submittedName>
</protein>
<dbReference type="PANTHER" id="PTHR31528">
    <property type="entry name" value="4-AMINO-5-HYDROXYMETHYL-2-METHYLPYRIMIDINE PHOSPHATE SYNTHASE THI11-RELATED"/>
    <property type="match status" value="1"/>
</dbReference>
<evidence type="ECO:0000256" key="1">
    <source>
        <dbReference type="SAM" id="SignalP"/>
    </source>
</evidence>
<dbReference type="EMBL" id="JBHSLV010000012">
    <property type="protein sequence ID" value="MFC5392522.1"/>
    <property type="molecule type" value="Genomic_DNA"/>
</dbReference>
<feature type="chain" id="PRO_5047500682" evidence="1">
    <location>
        <begin position="27"/>
        <end position="333"/>
    </location>
</feature>
<accession>A0ABW0H817</accession>
<evidence type="ECO:0000313" key="3">
    <source>
        <dbReference type="EMBL" id="MFC5392522.1"/>
    </source>
</evidence>
<dbReference type="Pfam" id="PF09084">
    <property type="entry name" value="NMT1"/>
    <property type="match status" value="1"/>
</dbReference>
<name>A0ABW0H817_9HYPH</name>
<dbReference type="InterPro" id="IPR015168">
    <property type="entry name" value="SsuA/THI5"/>
</dbReference>
<evidence type="ECO:0000259" key="2">
    <source>
        <dbReference type="Pfam" id="PF09084"/>
    </source>
</evidence>
<gene>
    <name evidence="3" type="ORF">ACFPPC_07705</name>
</gene>
<proteinExistence type="predicted"/>
<keyword evidence="1" id="KW-0732">Signal</keyword>
<organism evidence="3 4">
    <name type="scientific">Bosea vestrisii</name>
    <dbReference type="NCBI Taxonomy" id="151416"/>
    <lineage>
        <taxon>Bacteria</taxon>
        <taxon>Pseudomonadati</taxon>
        <taxon>Pseudomonadota</taxon>
        <taxon>Alphaproteobacteria</taxon>
        <taxon>Hyphomicrobiales</taxon>
        <taxon>Boseaceae</taxon>
        <taxon>Bosea</taxon>
    </lineage>
</organism>
<reference evidence="4" key="1">
    <citation type="journal article" date="2019" name="Int. J. Syst. Evol. Microbiol.">
        <title>The Global Catalogue of Microorganisms (GCM) 10K type strain sequencing project: providing services to taxonomists for standard genome sequencing and annotation.</title>
        <authorList>
            <consortium name="The Broad Institute Genomics Platform"/>
            <consortium name="The Broad Institute Genome Sequencing Center for Infectious Disease"/>
            <person name="Wu L."/>
            <person name="Ma J."/>
        </authorList>
    </citation>
    <scope>NUCLEOTIDE SEQUENCE [LARGE SCALE GENOMIC DNA]</scope>
    <source>
        <strain evidence="4">CGMCC 1.16326</strain>
    </source>
</reference>
<dbReference type="SUPFAM" id="SSF53850">
    <property type="entry name" value="Periplasmic binding protein-like II"/>
    <property type="match status" value="1"/>
</dbReference>
<feature type="signal peptide" evidence="1">
    <location>
        <begin position="1"/>
        <end position="26"/>
    </location>
</feature>
<feature type="domain" description="SsuA/THI5-like" evidence="2">
    <location>
        <begin position="42"/>
        <end position="254"/>
    </location>
</feature>
<sequence>MRKTAIASLAGAFVATLGFAAAPAQAQTPLTFSLDFRALGRHAAWFVALDKGYYKQAGLDVSIIAGQGTAQAIQAIEAGTAQIAFSDVAGVVAARANGGSTARMVSVIYQKAPYAIFSLRDGANVRSADQLAGLEIGSGAGSFTQKVIEAFMAQKGITTPAKFTNIDPSARVGMLAAKKIPSIETFVMTRPGVAKAVGSSNARTYLLANDGLVLYSNGIVVRDDLIKSKPDLIKAFIAASLQGWKDTIAKPEEAADIVVKLNKGLEKDVVLEEIEIVSELVKTDVTAKRGLGAIDPEAMASSVSLILQTLPGAKLAAGDVYDATLLPATPVLP</sequence>
<keyword evidence="4" id="KW-1185">Reference proteome</keyword>